<dbReference type="CDD" id="cd03407">
    <property type="entry name" value="SPFH_like_u4"/>
    <property type="match status" value="1"/>
</dbReference>
<dbReference type="GO" id="GO:0008233">
    <property type="term" value="F:peptidase activity"/>
    <property type="evidence" value="ECO:0007669"/>
    <property type="project" value="UniProtKB-KW"/>
</dbReference>
<dbReference type="SUPFAM" id="SSF117892">
    <property type="entry name" value="Band 7/SPFH domain"/>
    <property type="match status" value="1"/>
</dbReference>
<keyword evidence="2" id="KW-0812">Transmembrane</keyword>
<reference evidence="4 5" key="1">
    <citation type="submission" date="2018-06" db="EMBL/GenBank/DDBJ databases">
        <authorList>
            <consortium name="Pathogen Informatics"/>
            <person name="Doyle S."/>
        </authorList>
    </citation>
    <scope>NUCLEOTIDE SEQUENCE [LARGE SCALE GENOMIC DNA]</scope>
    <source>
        <strain evidence="4 5">NCTC11820</strain>
    </source>
</reference>
<feature type="transmembrane region" description="Helical" evidence="2">
    <location>
        <begin position="12"/>
        <end position="34"/>
    </location>
</feature>
<evidence type="ECO:0000256" key="1">
    <source>
        <dbReference type="SAM" id="MobiDB-lite"/>
    </source>
</evidence>
<dbReference type="InterPro" id="IPR050710">
    <property type="entry name" value="Band7/mec-2_domain"/>
</dbReference>
<dbReference type="EMBL" id="UASJ01000001">
    <property type="protein sequence ID" value="SQB63341.1"/>
    <property type="molecule type" value="Genomic_DNA"/>
</dbReference>
<dbReference type="InterPro" id="IPR001107">
    <property type="entry name" value="Band_7"/>
</dbReference>
<dbReference type="AlphaFoldDB" id="A0A2X2YJP6"/>
<proteinExistence type="predicted"/>
<evidence type="ECO:0000313" key="5">
    <source>
        <dbReference type="Proteomes" id="UP000250245"/>
    </source>
</evidence>
<dbReference type="Proteomes" id="UP000250245">
    <property type="component" value="Unassembled WGS sequence"/>
</dbReference>
<evidence type="ECO:0000256" key="2">
    <source>
        <dbReference type="SAM" id="Phobius"/>
    </source>
</evidence>
<protein>
    <submittedName>
        <fullName evidence="4">FtsH protease regulator HflK</fullName>
    </submittedName>
</protein>
<dbReference type="GO" id="GO:0016020">
    <property type="term" value="C:membrane"/>
    <property type="evidence" value="ECO:0007669"/>
    <property type="project" value="InterPro"/>
</dbReference>
<dbReference type="SMART" id="SM00244">
    <property type="entry name" value="PHB"/>
    <property type="match status" value="1"/>
</dbReference>
<dbReference type="RefSeq" id="WP_004007912.1">
    <property type="nucleotide sequence ID" value="NZ_CP068112.1"/>
</dbReference>
<sequence length="325" mass="35788">MGAFLALFENVLTLAVIVVIVLALLIIGGMFFVVKQQTNYVIERFGKYHKVALPGLRMKIPFVDRIAKKVPLRIMQLDSVVETKTKDNVFVTIPVSVQYQVQNVVDSFYRLANPERQIQSYVYDRVRTSLAKLDLDEAFSSKDQIAQDVETTLAAAMNAYGFAIINTLVTDINPDPTVRASMNSINAAQREREAAVSLAEAEKIKTVKQAEADAEYKRLQGEGIAAQRKAIVDGLVSQYEALRDAGIGAEAQEMLLLTQYFDTLQEVAKASNTQTLMLPSNPGGVSNAMEELRNSLFAATRAADQKPKTAVPPRSRTVPTTSAQQ</sequence>
<accession>A0A2X2YJP6</accession>
<dbReference type="OMA" id="AMTQQMK"/>
<feature type="region of interest" description="Disordered" evidence="1">
    <location>
        <begin position="300"/>
        <end position="325"/>
    </location>
</feature>
<evidence type="ECO:0000259" key="3">
    <source>
        <dbReference type="SMART" id="SM00244"/>
    </source>
</evidence>
<feature type="domain" description="Band 7" evidence="3">
    <location>
        <begin position="29"/>
        <end position="186"/>
    </location>
</feature>
<keyword evidence="2" id="KW-0472">Membrane</keyword>
<name>A0A2X2YJP6_9ACTO</name>
<keyword evidence="4" id="KW-0378">Hydrolase</keyword>
<keyword evidence="2" id="KW-1133">Transmembrane helix</keyword>
<dbReference type="InterPro" id="IPR036013">
    <property type="entry name" value="Band_7/SPFH_dom_sf"/>
</dbReference>
<dbReference type="GeneID" id="55564739"/>
<keyword evidence="4" id="KW-0645">Protease</keyword>
<organism evidence="4 5">
    <name type="scientific">Mobiluncus curtisii</name>
    <dbReference type="NCBI Taxonomy" id="2051"/>
    <lineage>
        <taxon>Bacteria</taxon>
        <taxon>Bacillati</taxon>
        <taxon>Actinomycetota</taxon>
        <taxon>Actinomycetes</taxon>
        <taxon>Actinomycetales</taxon>
        <taxon>Actinomycetaceae</taxon>
        <taxon>Mobiluncus</taxon>
    </lineage>
</organism>
<dbReference type="Gene3D" id="3.30.479.30">
    <property type="entry name" value="Band 7 domain"/>
    <property type="match status" value="1"/>
</dbReference>
<dbReference type="InterPro" id="IPR001972">
    <property type="entry name" value="Stomatin_HflK_fam"/>
</dbReference>
<dbReference type="GO" id="GO:0006508">
    <property type="term" value="P:proteolysis"/>
    <property type="evidence" value="ECO:0007669"/>
    <property type="project" value="UniProtKB-KW"/>
</dbReference>
<dbReference type="PRINTS" id="PR00721">
    <property type="entry name" value="STOMATIN"/>
</dbReference>
<dbReference type="PANTHER" id="PTHR43327:SF31">
    <property type="entry name" value="HYPERSENSITIVE-INDUCED RESPONSE PROTEIN 2"/>
    <property type="match status" value="1"/>
</dbReference>
<dbReference type="PANTHER" id="PTHR43327">
    <property type="entry name" value="STOMATIN-LIKE PROTEIN 2, MITOCHONDRIAL"/>
    <property type="match status" value="1"/>
</dbReference>
<dbReference type="Pfam" id="PF01145">
    <property type="entry name" value="Band_7"/>
    <property type="match status" value="1"/>
</dbReference>
<gene>
    <name evidence="4" type="primary">qmcA</name>
    <name evidence="4" type="ORF">NCTC11820_00109</name>
</gene>
<evidence type="ECO:0000313" key="4">
    <source>
        <dbReference type="EMBL" id="SQB63341.1"/>
    </source>
</evidence>